<organism evidence="1 2">
    <name type="scientific">Zarea fungicola</name>
    <dbReference type="NCBI Taxonomy" id="93591"/>
    <lineage>
        <taxon>Eukaryota</taxon>
        <taxon>Fungi</taxon>
        <taxon>Dikarya</taxon>
        <taxon>Ascomycota</taxon>
        <taxon>Pezizomycotina</taxon>
        <taxon>Sordariomycetes</taxon>
        <taxon>Hypocreomycetidae</taxon>
        <taxon>Hypocreales</taxon>
        <taxon>Cordycipitaceae</taxon>
        <taxon>Zarea</taxon>
    </lineage>
</organism>
<proteinExistence type="predicted"/>
<name>A0ACC1NMH3_9HYPO</name>
<gene>
    <name evidence="1" type="ORF">NQ176_g3181</name>
</gene>
<accession>A0ACC1NMH3</accession>
<dbReference type="EMBL" id="JANJQO010000273">
    <property type="protein sequence ID" value="KAJ2979548.1"/>
    <property type="molecule type" value="Genomic_DNA"/>
</dbReference>
<sequence length="244" mass="27171">MRRAYDRFTIRQLQAIFAPQVTWKAVEDVATAKGIETSTVTLADGLKAQWIGSPAAKRVLVYLHAGGYIIFPKQLEQLTVLLNHLFNTGKKPSDVAVFGASAGAHLGLTLLSHISHPYPAIPELHLSENLAAMVLLSPMTWTNVDTPSVIKNEAKDMVPKRLLSEWTAMHGSDTGPTSHTEPAIAPAEWWKETRVDKILLLAGGDETLLDSCTEWANKFKVWRIADPYTYFFDSATIDFFFFKK</sequence>
<dbReference type="Proteomes" id="UP001143910">
    <property type="component" value="Unassembled WGS sequence"/>
</dbReference>
<evidence type="ECO:0000313" key="2">
    <source>
        <dbReference type="Proteomes" id="UP001143910"/>
    </source>
</evidence>
<evidence type="ECO:0000313" key="1">
    <source>
        <dbReference type="EMBL" id="KAJ2979548.1"/>
    </source>
</evidence>
<reference evidence="1" key="1">
    <citation type="submission" date="2022-08" db="EMBL/GenBank/DDBJ databases">
        <title>Genome Sequence of Lecanicillium fungicola.</title>
        <authorList>
            <person name="Buettner E."/>
        </authorList>
    </citation>
    <scope>NUCLEOTIDE SEQUENCE</scope>
    <source>
        <strain evidence="1">Babe33</strain>
    </source>
</reference>
<keyword evidence="2" id="KW-1185">Reference proteome</keyword>
<comment type="caution">
    <text evidence="1">The sequence shown here is derived from an EMBL/GenBank/DDBJ whole genome shotgun (WGS) entry which is preliminary data.</text>
</comment>
<protein>
    <submittedName>
        <fullName evidence="1">Uncharacterized protein</fullName>
    </submittedName>
</protein>